<sequence length="177" mass="19834">MDKIRAWKAGDDEKQAEVAEVRAWFRKLRDMAEAVNTQKEKVQRQLDAATRVTQSFSGMPMSPGNGDKILDAVCRVDGESRELSRMMSELTKLRVEAISRTFCIVYAETSSSLRDADALRAYYIECETRDAQGNFKLKTYLDVSIELGVAQSTACDSIRHGLEALAEIWPDISKSCA</sequence>
<dbReference type="EMBL" id="QVEW01000018">
    <property type="protein sequence ID" value="RGB94311.1"/>
    <property type="molecule type" value="Genomic_DNA"/>
</dbReference>
<keyword evidence="1" id="KW-0175">Coiled coil</keyword>
<organism evidence="2 3">
    <name type="scientific">Faecalibacterium prausnitzii</name>
    <dbReference type="NCBI Taxonomy" id="853"/>
    <lineage>
        <taxon>Bacteria</taxon>
        <taxon>Bacillati</taxon>
        <taxon>Bacillota</taxon>
        <taxon>Clostridia</taxon>
        <taxon>Eubacteriales</taxon>
        <taxon>Oscillospiraceae</taxon>
        <taxon>Faecalibacterium</taxon>
    </lineage>
</organism>
<reference evidence="2 3" key="1">
    <citation type="submission" date="2018-08" db="EMBL/GenBank/DDBJ databases">
        <title>A genome reference for cultivated species of the human gut microbiota.</title>
        <authorList>
            <person name="Zou Y."/>
            <person name="Xue W."/>
            <person name="Luo G."/>
        </authorList>
    </citation>
    <scope>NUCLEOTIDE SEQUENCE [LARGE SCALE GENOMIC DNA]</scope>
    <source>
        <strain evidence="2 3">AF29-11BH</strain>
    </source>
</reference>
<protein>
    <submittedName>
        <fullName evidence="2">Uncharacterized protein</fullName>
    </submittedName>
</protein>
<dbReference type="RefSeq" id="WP_117527860.1">
    <property type="nucleotide sequence ID" value="NZ_JAQCXC010000018.1"/>
</dbReference>
<accession>A0A3E2UFA2</accession>
<evidence type="ECO:0000313" key="3">
    <source>
        <dbReference type="Proteomes" id="UP000260783"/>
    </source>
</evidence>
<dbReference type="Proteomes" id="UP000260783">
    <property type="component" value="Unassembled WGS sequence"/>
</dbReference>
<evidence type="ECO:0000256" key="1">
    <source>
        <dbReference type="SAM" id="Coils"/>
    </source>
</evidence>
<comment type="caution">
    <text evidence="2">The sequence shown here is derived from an EMBL/GenBank/DDBJ whole genome shotgun (WGS) entry which is preliminary data.</text>
</comment>
<dbReference type="AlphaFoldDB" id="A0A3E2UFA2"/>
<feature type="coiled-coil region" evidence="1">
    <location>
        <begin position="25"/>
        <end position="52"/>
    </location>
</feature>
<name>A0A3E2UFA2_9FIRM</name>
<gene>
    <name evidence="2" type="ORF">DWZ04_13540</name>
</gene>
<evidence type="ECO:0000313" key="2">
    <source>
        <dbReference type="EMBL" id="RGB94311.1"/>
    </source>
</evidence>
<proteinExistence type="predicted"/>